<dbReference type="InterPro" id="IPR023809">
    <property type="entry name" value="Thiopep_bacteriocin_synth_dom"/>
</dbReference>
<evidence type="ECO:0008006" key="5">
    <source>
        <dbReference type="Google" id="ProtNLM"/>
    </source>
</evidence>
<dbReference type="Pfam" id="PF04738">
    <property type="entry name" value="Lant_dehydr_N"/>
    <property type="match status" value="2"/>
</dbReference>
<reference evidence="4" key="1">
    <citation type="journal article" date="2019" name="Int. J. Syst. Evol. Microbiol.">
        <title>The Global Catalogue of Microorganisms (GCM) 10K type strain sequencing project: providing services to taxonomists for standard genome sequencing and annotation.</title>
        <authorList>
            <consortium name="The Broad Institute Genomics Platform"/>
            <consortium name="The Broad Institute Genome Sequencing Center for Infectious Disease"/>
            <person name="Wu L."/>
            <person name="Ma J."/>
        </authorList>
    </citation>
    <scope>NUCLEOTIDE SEQUENCE [LARGE SCALE GENOMIC DNA]</scope>
    <source>
        <strain evidence="4">CGMCC 1.12479</strain>
    </source>
</reference>
<feature type="domain" description="Thiopeptide-type bacteriocin biosynthesis" evidence="2">
    <location>
        <begin position="633"/>
        <end position="862"/>
    </location>
</feature>
<dbReference type="InterPro" id="IPR006827">
    <property type="entry name" value="Lant_deHydtase_N"/>
</dbReference>
<gene>
    <name evidence="3" type="ORF">GCM10010993_36880</name>
</gene>
<dbReference type="NCBIfam" id="TIGR03891">
    <property type="entry name" value="thiopep_ocin"/>
    <property type="match status" value="1"/>
</dbReference>
<accession>A0ABQ1N5Y3</accession>
<dbReference type="Pfam" id="PF14028">
    <property type="entry name" value="Lant_dehydr_C"/>
    <property type="match status" value="1"/>
</dbReference>
<proteinExistence type="predicted"/>
<feature type="domain" description="Lantibiotic dehydratase N-terminal" evidence="1">
    <location>
        <begin position="38"/>
        <end position="218"/>
    </location>
</feature>
<protein>
    <recommendedName>
        <fullName evidence="5">Fido domain-containing protein</fullName>
    </recommendedName>
</protein>
<name>A0ABQ1N5Y3_9BACT</name>
<feature type="domain" description="Lantibiotic dehydratase N-terminal" evidence="1">
    <location>
        <begin position="376"/>
        <end position="570"/>
    </location>
</feature>
<keyword evidence="4" id="KW-1185">Reference proteome</keyword>
<sequence length="890" mass="104091">MLREKFLDHKKVMGFIVRIPLVDFNIENEKEVEEKFDWIKEAIKHSSISLYKVVKDQTFAALDDKIKLKVYKYLKRGKFRAVPFGCWSGVGVGNWGEKHRVSIQRVEQISTNSKNSRWQVWLEEDRSKFCTFRINPTLQIVGDWLVYFSFETKGNNEDGQWEWIKVKLDTELHKILKSFNWKIALSLTDFQRLGLNMDQEDARIMWEELINSGILFPDEAIPSLAIKVENFSKGFESNVKGEFVLDSQVKEQLESASKEIGALLEMKKSRVLRKLKRKLQMRFDDRFVSLERLLEPSFGIWEIFEMTDLDVVENENGDSLLANLMHRSFDGVEEIDVSAFQNTTASEIKINACDYLFRIKDDGRIVLDNLLINQKGKLSGRFNFIKAVSKVDKETEIQDETEAEVLLCESRNLHQVYTGERIFSRYIVLDGLGKRTDEDFLLSDIFIGVGDGEILLVNKLGGQIKPKFCTPVSYSKMSHPIAKILWHFSEIRNPKLTIYQNPEFLRLRYTPRITWNNLILMPRKWYFQGVILEGIPSIKLFIIENQLPDVFLIGESDAELVIDTRQSMDLLIFMDEVNNLETFFIYEYLNTGISNQSGQLTYPQFHYSFNASKMYETKKIGFINKVYQENKAWIALHISVDETLINSVLKEIFDQIKLWNMRWYFLIYDAELTEIRLRVCVEEEEASIEKVKQLSSELILLMGVKRIEKMPYFPEYDKFGVKGMQQSEHIFYLESAYVRKYVRQEEFSLSEYVISIGSIWSELIVEICLEEFLQFYKLKYSGLDLARKKVLQRDFQEHKKTNELIGGSVKLIHSLFSLLEKHPFDAGNEKLSMILNHIHLFCNRMQIFGEQEDAVFYFIYRVLLPRKLNNSLLNDGPIGISTSSSRSTFA</sequence>
<evidence type="ECO:0000313" key="4">
    <source>
        <dbReference type="Proteomes" id="UP000635885"/>
    </source>
</evidence>
<evidence type="ECO:0000259" key="2">
    <source>
        <dbReference type="Pfam" id="PF14028"/>
    </source>
</evidence>
<evidence type="ECO:0000313" key="3">
    <source>
        <dbReference type="EMBL" id="GGC55196.1"/>
    </source>
</evidence>
<dbReference type="EMBL" id="BMFD01000030">
    <property type="protein sequence ID" value="GGC55196.1"/>
    <property type="molecule type" value="Genomic_DNA"/>
</dbReference>
<dbReference type="Proteomes" id="UP000635885">
    <property type="component" value="Unassembled WGS sequence"/>
</dbReference>
<organism evidence="3 4">
    <name type="scientific">Belliella aquatica</name>
    <dbReference type="NCBI Taxonomy" id="1323734"/>
    <lineage>
        <taxon>Bacteria</taxon>
        <taxon>Pseudomonadati</taxon>
        <taxon>Bacteroidota</taxon>
        <taxon>Cytophagia</taxon>
        <taxon>Cytophagales</taxon>
        <taxon>Cyclobacteriaceae</taxon>
        <taxon>Belliella</taxon>
    </lineage>
</organism>
<evidence type="ECO:0000259" key="1">
    <source>
        <dbReference type="Pfam" id="PF04738"/>
    </source>
</evidence>
<comment type="caution">
    <text evidence="3">The sequence shown here is derived from an EMBL/GenBank/DDBJ whole genome shotgun (WGS) entry which is preliminary data.</text>
</comment>